<keyword evidence="5" id="KW-0819">tRNA processing</keyword>
<evidence type="ECO:0000256" key="1">
    <source>
        <dbReference type="ARBA" id="ARBA00004123"/>
    </source>
</evidence>
<organism evidence="7 8">
    <name type="scientific">Allomyces macrogynus (strain ATCC 38327)</name>
    <name type="common">Allomyces javanicus var. macrogynus</name>
    <dbReference type="NCBI Taxonomy" id="578462"/>
    <lineage>
        <taxon>Eukaryota</taxon>
        <taxon>Fungi</taxon>
        <taxon>Fungi incertae sedis</taxon>
        <taxon>Blastocladiomycota</taxon>
        <taxon>Blastocladiomycetes</taxon>
        <taxon>Blastocladiales</taxon>
        <taxon>Blastocladiaceae</taxon>
        <taxon>Allomyces</taxon>
    </lineage>
</organism>
<evidence type="ECO:0000256" key="5">
    <source>
        <dbReference type="ARBA" id="ARBA00022694"/>
    </source>
</evidence>
<protein>
    <recommendedName>
        <fullName evidence="9">Transcription factor Pcc1</fullName>
    </recommendedName>
</protein>
<dbReference type="Gene3D" id="3.30.310.50">
    <property type="entry name" value="Alpha-D-phosphohexomutase, C-terminal domain"/>
    <property type="match status" value="1"/>
</dbReference>
<gene>
    <name evidence="7" type="ORF">AMAG_02115</name>
</gene>
<evidence type="ECO:0000313" key="8">
    <source>
        <dbReference type="Proteomes" id="UP000054350"/>
    </source>
</evidence>
<proteinExistence type="inferred from homology"/>
<evidence type="ECO:0000256" key="6">
    <source>
        <dbReference type="ARBA" id="ARBA00023242"/>
    </source>
</evidence>
<evidence type="ECO:0000256" key="3">
    <source>
        <dbReference type="ARBA" id="ARBA00007073"/>
    </source>
</evidence>
<dbReference type="Pfam" id="PF09341">
    <property type="entry name" value="Pcc1"/>
    <property type="match status" value="1"/>
</dbReference>
<dbReference type="OrthoDB" id="10025739at2759"/>
<evidence type="ECO:0000256" key="4">
    <source>
        <dbReference type="ARBA" id="ARBA00022490"/>
    </source>
</evidence>
<dbReference type="EMBL" id="GG745330">
    <property type="protein sequence ID" value="KNE56291.1"/>
    <property type="molecule type" value="Genomic_DNA"/>
</dbReference>
<sequence>MPSPHHASVAAQVLSVDKELKPHFLRRTLHADGATLTIHYEASSVKLLRTSVNGVFEQLVSVVRTMIAFPALE</sequence>
<dbReference type="PANTHER" id="PTHR31283">
    <property type="entry name" value="EKC/KEOPS COMPLEX SUBUNIT PCC1 FAMILY MEMBER"/>
    <property type="match status" value="1"/>
</dbReference>
<dbReference type="InterPro" id="IPR015419">
    <property type="entry name" value="CTAG/Pcc1"/>
</dbReference>
<dbReference type="PANTHER" id="PTHR31283:SF5">
    <property type="entry name" value="EKC_KEOPS COMPLEX SUBUNIT LAGE3"/>
    <property type="match status" value="1"/>
</dbReference>
<comment type="subcellular location">
    <subcellularLocation>
        <location evidence="2">Cytoplasm</location>
    </subcellularLocation>
    <subcellularLocation>
        <location evidence="1">Nucleus</location>
    </subcellularLocation>
</comment>
<keyword evidence="6" id="KW-0539">Nucleus</keyword>
<name>A0A0L0S1L7_ALLM3</name>
<dbReference type="OMA" id="KHLVYRE"/>
<dbReference type="GO" id="GO:0005634">
    <property type="term" value="C:nucleus"/>
    <property type="evidence" value="ECO:0007669"/>
    <property type="project" value="UniProtKB-SubCell"/>
</dbReference>
<dbReference type="VEuPathDB" id="FungiDB:AMAG_02115"/>
<reference evidence="8" key="2">
    <citation type="submission" date="2009-11" db="EMBL/GenBank/DDBJ databases">
        <title>The Genome Sequence of Allomyces macrogynus strain ATCC 38327.</title>
        <authorList>
            <consortium name="The Broad Institute Genome Sequencing Platform"/>
            <person name="Russ C."/>
            <person name="Cuomo C."/>
            <person name="Shea T."/>
            <person name="Young S.K."/>
            <person name="Zeng Q."/>
            <person name="Koehrsen M."/>
            <person name="Haas B."/>
            <person name="Borodovsky M."/>
            <person name="Guigo R."/>
            <person name="Alvarado L."/>
            <person name="Berlin A."/>
            <person name="Borenstein D."/>
            <person name="Chen Z."/>
            <person name="Engels R."/>
            <person name="Freedman E."/>
            <person name="Gellesch M."/>
            <person name="Goldberg J."/>
            <person name="Griggs A."/>
            <person name="Gujja S."/>
            <person name="Heiman D."/>
            <person name="Hepburn T."/>
            <person name="Howarth C."/>
            <person name="Jen D."/>
            <person name="Larson L."/>
            <person name="Lewis B."/>
            <person name="Mehta T."/>
            <person name="Park D."/>
            <person name="Pearson M."/>
            <person name="Roberts A."/>
            <person name="Saif S."/>
            <person name="Shenoy N."/>
            <person name="Sisk P."/>
            <person name="Stolte C."/>
            <person name="Sykes S."/>
            <person name="Walk T."/>
            <person name="White J."/>
            <person name="Yandava C."/>
            <person name="Burger G."/>
            <person name="Gray M.W."/>
            <person name="Holland P.W.H."/>
            <person name="King N."/>
            <person name="Lang F.B.F."/>
            <person name="Roger A.J."/>
            <person name="Ruiz-Trillo I."/>
            <person name="Lander E."/>
            <person name="Nusbaum C."/>
        </authorList>
    </citation>
    <scope>NUCLEOTIDE SEQUENCE [LARGE SCALE GENOMIC DNA]</scope>
    <source>
        <strain evidence="8">ATCC 38327</strain>
    </source>
</reference>
<evidence type="ECO:0008006" key="9">
    <source>
        <dbReference type="Google" id="ProtNLM"/>
    </source>
</evidence>
<dbReference type="FunFam" id="3.30.310.50:FF:000005">
    <property type="entry name" value="L antigen family member 3"/>
    <property type="match status" value="1"/>
</dbReference>
<keyword evidence="8" id="KW-1185">Reference proteome</keyword>
<accession>A0A0L0S1L7</accession>
<evidence type="ECO:0000313" key="7">
    <source>
        <dbReference type="EMBL" id="KNE56291.1"/>
    </source>
</evidence>
<dbReference type="GO" id="GO:0008033">
    <property type="term" value="P:tRNA processing"/>
    <property type="evidence" value="ECO:0007669"/>
    <property type="project" value="UniProtKB-KW"/>
</dbReference>
<keyword evidence="4" id="KW-0963">Cytoplasm</keyword>
<comment type="similarity">
    <text evidence="3">Belongs to the CTAG/PCC1 family.</text>
</comment>
<dbReference type="GO" id="GO:0070525">
    <property type="term" value="P:tRNA threonylcarbamoyladenosine metabolic process"/>
    <property type="evidence" value="ECO:0007669"/>
    <property type="project" value="TreeGrafter"/>
</dbReference>
<dbReference type="Proteomes" id="UP000054350">
    <property type="component" value="Unassembled WGS sequence"/>
</dbReference>
<dbReference type="GO" id="GO:0000408">
    <property type="term" value="C:EKC/KEOPS complex"/>
    <property type="evidence" value="ECO:0007669"/>
    <property type="project" value="TreeGrafter"/>
</dbReference>
<dbReference type="AlphaFoldDB" id="A0A0L0S1L7"/>
<dbReference type="GO" id="GO:0005737">
    <property type="term" value="C:cytoplasm"/>
    <property type="evidence" value="ECO:0007669"/>
    <property type="project" value="UniProtKB-SubCell"/>
</dbReference>
<reference evidence="7 8" key="1">
    <citation type="submission" date="2009-11" db="EMBL/GenBank/DDBJ databases">
        <title>Annotation of Allomyces macrogynus ATCC 38327.</title>
        <authorList>
            <consortium name="The Broad Institute Genome Sequencing Platform"/>
            <person name="Russ C."/>
            <person name="Cuomo C."/>
            <person name="Burger G."/>
            <person name="Gray M.W."/>
            <person name="Holland P.W.H."/>
            <person name="King N."/>
            <person name="Lang F.B.F."/>
            <person name="Roger A.J."/>
            <person name="Ruiz-Trillo I."/>
            <person name="Young S.K."/>
            <person name="Zeng Q."/>
            <person name="Gargeya S."/>
            <person name="Fitzgerald M."/>
            <person name="Haas B."/>
            <person name="Abouelleil A."/>
            <person name="Alvarado L."/>
            <person name="Arachchi H.M."/>
            <person name="Berlin A."/>
            <person name="Chapman S.B."/>
            <person name="Gearin G."/>
            <person name="Goldberg J."/>
            <person name="Griggs A."/>
            <person name="Gujja S."/>
            <person name="Hansen M."/>
            <person name="Heiman D."/>
            <person name="Howarth C."/>
            <person name="Larimer J."/>
            <person name="Lui A."/>
            <person name="MacDonald P.J.P."/>
            <person name="McCowen C."/>
            <person name="Montmayeur A."/>
            <person name="Murphy C."/>
            <person name="Neiman D."/>
            <person name="Pearson M."/>
            <person name="Priest M."/>
            <person name="Roberts A."/>
            <person name="Saif S."/>
            <person name="Shea T."/>
            <person name="Sisk P."/>
            <person name="Stolte C."/>
            <person name="Sykes S."/>
            <person name="Wortman J."/>
            <person name="Nusbaum C."/>
            <person name="Birren B."/>
        </authorList>
    </citation>
    <scope>NUCLEOTIDE SEQUENCE [LARGE SCALE GENOMIC DNA]</scope>
    <source>
        <strain evidence="7 8">ATCC 38327</strain>
    </source>
</reference>
<evidence type="ECO:0000256" key="2">
    <source>
        <dbReference type="ARBA" id="ARBA00004496"/>
    </source>
</evidence>